<feature type="repeat" description="PPR" evidence="2">
    <location>
        <begin position="25"/>
        <end position="59"/>
    </location>
</feature>
<dbReference type="OrthoDB" id="185373at2759"/>
<proteinExistence type="predicted"/>
<dbReference type="EMBL" id="WJXA01000007">
    <property type="protein sequence ID" value="KAF7138271.1"/>
    <property type="molecule type" value="Genomic_DNA"/>
</dbReference>
<keyword evidence="1" id="KW-0677">Repeat</keyword>
<dbReference type="GO" id="GO:0009451">
    <property type="term" value="P:RNA modification"/>
    <property type="evidence" value="ECO:0007669"/>
    <property type="project" value="InterPro"/>
</dbReference>
<feature type="repeat" description="PPR" evidence="2">
    <location>
        <begin position="130"/>
        <end position="164"/>
    </location>
</feature>
<dbReference type="Gene3D" id="1.25.40.10">
    <property type="entry name" value="Tetratricopeptide repeat domain"/>
    <property type="match status" value="3"/>
</dbReference>
<dbReference type="InterPro" id="IPR046960">
    <property type="entry name" value="PPR_At4g14850-like_plant"/>
</dbReference>
<dbReference type="PANTHER" id="PTHR47926:SF452">
    <property type="entry name" value="PENTATRICOPEPTIDE REPEAT-CONTAINING PROTEIN"/>
    <property type="match status" value="1"/>
</dbReference>
<dbReference type="PANTHER" id="PTHR47926">
    <property type="entry name" value="PENTATRICOPEPTIDE REPEAT-CONTAINING PROTEIN"/>
    <property type="match status" value="1"/>
</dbReference>
<comment type="caution">
    <text evidence="3">The sequence shown here is derived from an EMBL/GenBank/DDBJ whole genome shotgun (WGS) entry which is preliminary data.</text>
</comment>
<evidence type="ECO:0000313" key="4">
    <source>
        <dbReference type="Proteomes" id="UP000626092"/>
    </source>
</evidence>
<accession>A0A834LG40</accession>
<dbReference type="Pfam" id="PF01535">
    <property type="entry name" value="PPR"/>
    <property type="match status" value="5"/>
</dbReference>
<evidence type="ECO:0000313" key="3">
    <source>
        <dbReference type="EMBL" id="KAF7138271.1"/>
    </source>
</evidence>
<dbReference type="NCBIfam" id="TIGR00756">
    <property type="entry name" value="PPR"/>
    <property type="match status" value="2"/>
</dbReference>
<organism evidence="3 4">
    <name type="scientific">Rhododendron simsii</name>
    <name type="common">Sims's rhododendron</name>
    <dbReference type="NCBI Taxonomy" id="118357"/>
    <lineage>
        <taxon>Eukaryota</taxon>
        <taxon>Viridiplantae</taxon>
        <taxon>Streptophyta</taxon>
        <taxon>Embryophyta</taxon>
        <taxon>Tracheophyta</taxon>
        <taxon>Spermatophyta</taxon>
        <taxon>Magnoliopsida</taxon>
        <taxon>eudicotyledons</taxon>
        <taxon>Gunneridae</taxon>
        <taxon>Pentapetalae</taxon>
        <taxon>asterids</taxon>
        <taxon>Ericales</taxon>
        <taxon>Ericaceae</taxon>
        <taxon>Ericoideae</taxon>
        <taxon>Rhodoreae</taxon>
        <taxon>Rhododendron</taxon>
    </lineage>
</organism>
<sequence length="367" mass="41230">MIRGYIHNHRVEDARKLLTEMPHRETVAWNSMILGFVQNGRLEDALDLFTQMPRPNIVLWNSILQGYVQQVIGGYQSDETFVLYSHMLQSGFKPDQGTLATVIPVCGALAAHAWRRSMHLYAIKVGFESDTVVISSLIPMYAKCGFLNEAVLVFERMIDRNIVAWNAVIAAQVCHGCAFEALNRFVSMINAGFAPDHVTFTDILTACAHSGLVDEGWKYFKAMQNDWNLIPKPEHCACMVDLLGRSGLLAEAYELVKQLPVDLPAYTWETLLSCCRVHGNSELGQLVSQKLVNRQPSNVLASNIYAAKGMWEDAANTQEKLNHSEFKKEVACSWIELKGQVCQFMSNEKSHPGMKDINTVRKSFCNP</sequence>
<dbReference type="InterPro" id="IPR046848">
    <property type="entry name" value="E_motif"/>
</dbReference>
<dbReference type="InterPro" id="IPR011990">
    <property type="entry name" value="TPR-like_helical_dom_sf"/>
</dbReference>
<dbReference type="GO" id="GO:0003723">
    <property type="term" value="F:RNA binding"/>
    <property type="evidence" value="ECO:0007669"/>
    <property type="project" value="InterPro"/>
</dbReference>
<dbReference type="AlphaFoldDB" id="A0A834LG40"/>
<dbReference type="Proteomes" id="UP000626092">
    <property type="component" value="Unassembled WGS sequence"/>
</dbReference>
<keyword evidence="4" id="KW-1185">Reference proteome</keyword>
<dbReference type="FunFam" id="1.25.40.10:FF:000090">
    <property type="entry name" value="Pentatricopeptide repeat-containing protein, chloroplastic"/>
    <property type="match status" value="1"/>
</dbReference>
<evidence type="ECO:0000256" key="2">
    <source>
        <dbReference type="PROSITE-ProRule" id="PRU00708"/>
    </source>
</evidence>
<evidence type="ECO:0008006" key="5">
    <source>
        <dbReference type="Google" id="ProtNLM"/>
    </source>
</evidence>
<protein>
    <recommendedName>
        <fullName evidence="5">Pentatricopeptide repeat-containing protein</fullName>
    </recommendedName>
</protein>
<dbReference type="InterPro" id="IPR002885">
    <property type="entry name" value="PPR_rpt"/>
</dbReference>
<reference evidence="3" key="1">
    <citation type="submission" date="2019-11" db="EMBL/GenBank/DDBJ databases">
        <authorList>
            <person name="Liu Y."/>
            <person name="Hou J."/>
            <person name="Li T.-Q."/>
            <person name="Guan C.-H."/>
            <person name="Wu X."/>
            <person name="Wu H.-Z."/>
            <person name="Ling F."/>
            <person name="Zhang R."/>
            <person name="Shi X.-G."/>
            <person name="Ren J.-P."/>
            <person name="Chen E.-F."/>
            <person name="Sun J.-M."/>
        </authorList>
    </citation>
    <scope>NUCLEOTIDE SEQUENCE</scope>
    <source>
        <strain evidence="3">Adult_tree_wgs_1</strain>
        <tissue evidence="3">Leaves</tissue>
    </source>
</reference>
<gene>
    <name evidence="3" type="ORF">RHSIM_Rhsim07G0046400</name>
</gene>
<dbReference type="PROSITE" id="PS51375">
    <property type="entry name" value="PPR"/>
    <property type="match status" value="2"/>
</dbReference>
<dbReference type="Pfam" id="PF20431">
    <property type="entry name" value="E_motif"/>
    <property type="match status" value="1"/>
</dbReference>
<evidence type="ECO:0000256" key="1">
    <source>
        <dbReference type="ARBA" id="ARBA00022737"/>
    </source>
</evidence>
<name>A0A834LG40_RHOSS</name>